<dbReference type="Proteomes" id="UP001292094">
    <property type="component" value="Unassembled WGS sequence"/>
</dbReference>
<keyword evidence="2" id="KW-1185">Reference proteome</keyword>
<name>A0AAE1QEV7_9EUCA</name>
<accession>A0AAE1QEV7</accession>
<reference evidence="1" key="1">
    <citation type="submission" date="2023-11" db="EMBL/GenBank/DDBJ databases">
        <title>Genome assemblies of two species of porcelain crab, Petrolisthes cinctipes and Petrolisthes manimaculis (Anomura: Porcellanidae).</title>
        <authorList>
            <person name="Angst P."/>
        </authorList>
    </citation>
    <scope>NUCLEOTIDE SEQUENCE</scope>
    <source>
        <strain evidence="1">PB745_02</strain>
        <tissue evidence="1">Gill</tissue>
    </source>
</reference>
<dbReference type="AlphaFoldDB" id="A0AAE1QEV7"/>
<protein>
    <submittedName>
        <fullName evidence="1">Uncharacterized protein</fullName>
    </submittedName>
</protein>
<sequence length="137" mass="14588">MVRSALTPVLVGVRSLPARLPSVCVSPCLLPHRLPLASLPASSLTAYHSGRSFPPPSQPTLASFPSLLPIPLVSFPASSLTSLPIPFVSLPASSLTSLLLSYFSLPQPSPTYSFRSPHTRCLPSVCLWLYLLPLSLA</sequence>
<evidence type="ECO:0000313" key="2">
    <source>
        <dbReference type="Proteomes" id="UP001292094"/>
    </source>
</evidence>
<organism evidence="1 2">
    <name type="scientific">Petrolisthes manimaculis</name>
    <dbReference type="NCBI Taxonomy" id="1843537"/>
    <lineage>
        <taxon>Eukaryota</taxon>
        <taxon>Metazoa</taxon>
        <taxon>Ecdysozoa</taxon>
        <taxon>Arthropoda</taxon>
        <taxon>Crustacea</taxon>
        <taxon>Multicrustacea</taxon>
        <taxon>Malacostraca</taxon>
        <taxon>Eumalacostraca</taxon>
        <taxon>Eucarida</taxon>
        <taxon>Decapoda</taxon>
        <taxon>Pleocyemata</taxon>
        <taxon>Anomura</taxon>
        <taxon>Galatheoidea</taxon>
        <taxon>Porcellanidae</taxon>
        <taxon>Petrolisthes</taxon>
    </lineage>
</organism>
<evidence type="ECO:0000313" key="1">
    <source>
        <dbReference type="EMBL" id="KAK4325396.1"/>
    </source>
</evidence>
<comment type="caution">
    <text evidence="1">The sequence shown here is derived from an EMBL/GenBank/DDBJ whole genome shotgun (WGS) entry which is preliminary data.</text>
</comment>
<gene>
    <name evidence="1" type="ORF">Pmani_004031</name>
</gene>
<dbReference type="EMBL" id="JAWZYT010000282">
    <property type="protein sequence ID" value="KAK4325396.1"/>
    <property type="molecule type" value="Genomic_DNA"/>
</dbReference>
<proteinExistence type="predicted"/>